<evidence type="ECO:0000313" key="5">
    <source>
        <dbReference type="Proteomes" id="UP000326537"/>
    </source>
</evidence>
<feature type="region of interest" description="Disordered" evidence="1">
    <location>
        <begin position="145"/>
        <end position="187"/>
    </location>
</feature>
<evidence type="ECO:0000313" key="4">
    <source>
        <dbReference type="EMBL" id="QFR59746.1"/>
    </source>
</evidence>
<organism evidence="4 5">
    <name type="scientific">Acinetobacter phage VB_ApiP_XC38</name>
    <dbReference type="NCBI Taxonomy" id="2655002"/>
    <lineage>
        <taxon>Viruses</taxon>
        <taxon>Duplodnaviria</taxon>
        <taxon>Heunggongvirae</taxon>
        <taxon>Uroviricota</taxon>
        <taxon>Caudoviricetes</taxon>
        <taxon>Schitoviridae</taxon>
        <taxon>Exceevirus</taxon>
        <taxon>Exceevirus Xc38</taxon>
    </lineage>
</organism>
<name>A0A5P8PR60_9CAUD</name>
<evidence type="ECO:0000259" key="3">
    <source>
        <dbReference type="Pfam" id="PF13203"/>
    </source>
</evidence>
<evidence type="ECO:0008006" key="6">
    <source>
        <dbReference type="Google" id="ProtNLM"/>
    </source>
</evidence>
<dbReference type="PANTHER" id="PTHR38730">
    <property type="entry name" value="SLL7028 PROTEIN"/>
    <property type="match status" value="1"/>
</dbReference>
<dbReference type="PANTHER" id="PTHR38730:SF1">
    <property type="entry name" value="SLL7028 PROTEIN"/>
    <property type="match status" value="1"/>
</dbReference>
<keyword evidence="5" id="KW-1185">Reference proteome</keyword>
<accession>A0A5P8PR60</accession>
<dbReference type="InterPro" id="IPR025154">
    <property type="entry name" value="Put_metallopeptidase_dom"/>
</dbReference>
<dbReference type="CDD" id="cd00198">
    <property type="entry name" value="vWFA"/>
    <property type="match status" value="1"/>
</dbReference>
<dbReference type="EMBL" id="MN508356">
    <property type="protein sequence ID" value="QFR59746.1"/>
    <property type="molecule type" value="Genomic_DNA"/>
</dbReference>
<feature type="compositionally biased region" description="Gly residues" evidence="1">
    <location>
        <begin position="170"/>
        <end position="182"/>
    </location>
</feature>
<dbReference type="Gene3D" id="3.40.50.410">
    <property type="entry name" value="von Willebrand factor, type A domain"/>
    <property type="match status" value="1"/>
</dbReference>
<sequence length="403" mass="45282">MALINPPPQAAVESLSKAKVKLMLKKDCAFFSTLILQSPVHWVTADEVPTAATDGINLFFNPDFFMSLDNEEKIFLLLHEIMHNVYDHGIRKGFRDHELWNKAGDYVINDELIKRNFKMPKGGLHNVDYRDMSADEIYADLMQKQDEGKGTGPSNPWPDLQDPGQDGDGDGNQGNGGNGIGGIPKPTAAQAEEHNKDLLASATQISQMSGDKPGTIPGELERHLEDLLNPKLPWTKILAKFLFSINKNDYSWRKPNRRFISQNIVMPSLYSEGIGRISFAIDTSGSVSVSDFNRFMSEIAYVFKNFQPKEINVMQFDHQLQGNDQCCSVRDFMQLEFKGGGGTNIDPVLEVFKDDQKSKALIILTDGYLHQDIRLDPKKPVIWCIYDNPGFKPLFGTAIHFNN</sequence>
<reference evidence="4 5" key="1">
    <citation type="submission" date="2019-09" db="EMBL/GenBank/DDBJ databases">
        <title>The characteristics and genome analysis of VB_ApiP_XC38, a novel N4-like phage Infecting Acinetobacter pittii.</title>
        <authorList>
            <person name="Cheng M."/>
        </authorList>
    </citation>
    <scope>NUCLEOTIDE SEQUENCE [LARGE SCALE GENOMIC DNA]</scope>
</reference>
<dbReference type="InterPro" id="IPR036465">
    <property type="entry name" value="vWFA_dom_sf"/>
</dbReference>
<feature type="domain" description="VWA-like" evidence="2">
    <location>
        <begin position="278"/>
        <end position="400"/>
    </location>
</feature>
<dbReference type="InterPro" id="IPR018698">
    <property type="entry name" value="VWA-like_dom"/>
</dbReference>
<dbReference type="Pfam" id="PF13203">
    <property type="entry name" value="DUF2201_N"/>
    <property type="match status" value="1"/>
</dbReference>
<evidence type="ECO:0000259" key="2">
    <source>
        <dbReference type="Pfam" id="PF09967"/>
    </source>
</evidence>
<dbReference type="SUPFAM" id="SSF53300">
    <property type="entry name" value="vWA-like"/>
    <property type="match status" value="1"/>
</dbReference>
<proteinExistence type="predicted"/>
<evidence type="ECO:0000256" key="1">
    <source>
        <dbReference type="SAM" id="MobiDB-lite"/>
    </source>
</evidence>
<protein>
    <recommendedName>
        <fullName evidence="6">Metallopeptidase</fullName>
    </recommendedName>
</protein>
<dbReference type="Proteomes" id="UP000326537">
    <property type="component" value="Segment"/>
</dbReference>
<gene>
    <name evidence="4" type="ORF">VBApiPXC38_59</name>
</gene>
<feature type="domain" description="Putative metallopeptidase" evidence="3">
    <location>
        <begin position="18"/>
        <end position="269"/>
    </location>
</feature>
<dbReference type="Pfam" id="PF09967">
    <property type="entry name" value="DUF2201"/>
    <property type="match status" value="1"/>
</dbReference>